<proteinExistence type="predicted"/>
<sequence length="300" mass="32814">MTIKNVALIGGTGTIGAPILSALKKSPFNTSVLNRKSSKSTYKDVNVITVPDDLNTTTITTILKDNTIDALIIAIKPSNVEAQRKLIDAVLAAGVQRVIPADFGSCDSADAKTTELMPHMNSKKEIRNYLISLEGKGQLTWTSLITAHFFDWGLGGGLLRFNVKERKAYIIDGGNIKFSASNLDFIAQAVVRILERPEETANKLLYIHGFHITQNELLASLEKATGDKFERIPQNSEEEVAKEAPKVLQGDADAYEELVAVWGIVAGDWSKKDTFANELLGLNEENLDETVEKVVKELSA</sequence>
<evidence type="ECO:0000256" key="2">
    <source>
        <dbReference type="ARBA" id="ARBA00023002"/>
    </source>
</evidence>
<keyword evidence="2" id="KW-0560">Oxidoreductase</keyword>
<evidence type="ECO:0000256" key="1">
    <source>
        <dbReference type="ARBA" id="ARBA00022857"/>
    </source>
</evidence>
<dbReference type="PANTHER" id="PTHR47706">
    <property type="entry name" value="NMRA-LIKE FAMILY PROTEIN"/>
    <property type="match status" value="1"/>
</dbReference>
<keyword evidence="5" id="KW-1185">Reference proteome</keyword>
<reference evidence="4" key="1">
    <citation type="journal article" date="2020" name="Stud. Mycol.">
        <title>101 Dothideomycetes genomes: a test case for predicting lifestyles and emergence of pathogens.</title>
        <authorList>
            <person name="Haridas S."/>
            <person name="Albert R."/>
            <person name="Binder M."/>
            <person name="Bloem J."/>
            <person name="Labutti K."/>
            <person name="Salamov A."/>
            <person name="Andreopoulos B."/>
            <person name="Baker S."/>
            <person name="Barry K."/>
            <person name="Bills G."/>
            <person name="Bluhm B."/>
            <person name="Cannon C."/>
            <person name="Castanera R."/>
            <person name="Culley D."/>
            <person name="Daum C."/>
            <person name="Ezra D."/>
            <person name="Gonzalez J."/>
            <person name="Henrissat B."/>
            <person name="Kuo A."/>
            <person name="Liang C."/>
            <person name="Lipzen A."/>
            <person name="Lutzoni F."/>
            <person name="Magnuson J."/>
            <person name="Mondo S."/>
            <person name="Nolan M."/>
            <person name="Ohm R."/>
            <person name="Pangilinan J."/>
            <person name="Park H.-J."/>
            <person name="Ramirez L."/>
            <person name="Alfaro M."/>
            <person name="Sun H."/>
            <person name="Tritt A."/>
            <person name="Yoshinaga Y."/>
            <person name="Zwiers L.-H."/>
            <person name="Turgeon B."/>
            <person name="Goodwin S."/>
            <person name="Spatafora J."/>
            <person name="Crous P."/>
            <person name="Grigoriev I."/>
        </authorList>
    </citation>
    <scope>NUCLEOTIDE SEQUENCE</scope>
    <source>
        <strain evidence="4">CBS 675.92</strain>
    </source>
</reference>
<accession>A0A6A5U6F9</accession>
<evidence type="ECO:0000313" key="4">
    <source>
        <dbReference type="EMBL" id="KAF1960268.1"/>
    </source>
</evidence>
<dbReference type="EMBL" id="ML976983">
    <property type="protein sequence ID" value="KAF1960268.1"/>
    <property type="molecule type" value="Genomic_DNA"/>
</dbReference>
<dbReference type="Gene3D" id="3.90.25.10">
    <property type="entry name" value="UDP-galactose 4-epimerase, domain 1"/>
    <property type="match status" value="1"/>
</dbReference>
<dbReference type="InterPro" id="IPR008030">
    <property type="entry name" value="NmrA-like"/>
</dbReference>
<dbReference type="PANTHER" id="PTHR47706:SF9">
    <property type="entry name" value="NMRA-LIKE DOMAIN-CONTAINING PROTEIN-RELATED"/>
    <property type="match status" value="1"/>
</dbReference>
<organism evidence="4 5">
    <name type="scientific">Byssothecium circinans</name>
    <dbReference type="NCBI Taxonomy" id="147558"/>
    <lineage>
        <taxon>Eukaryota</taxon>
        <taxon>Fungi</taxon>
        <taxon>Dikarya</taxon>
        <taxon>Ascomycota</taxon>
        <taxon>Pezizomycotina</taxon>
        <taxon>Dothideomycetes</taxon>
        <taxon>Pleosporomycetidae</taxon>
        <taxon>Pleosporales</taxon>
        <taxon>Massarineae</taxon>
        <taxon>Massarinaceae</taxon>
        <taxon>Byssothecium</taxon>
    </lineage>
</organism>
<dbReference type="AlphaFoldDB" id="A0A6A5U6F9"/>
<dbReference type="InterPro" id="IPR036291">
    <property type="entry name" value="NAD(P)-bd_dom_sf"/>
</dbReference>
<dbReference type="OrthoDB" id="9984533at2759"/>
<dbReference type="Pfam" id="PF05368">
    <property type="entry name" value="NmrA"/>
    <property type="match status" value="1"/>
</dbReference>
<name>A0A6A5U6F9_9PLEO</name>
<dbReference type="CDD" id="cd05259">
    <property type="entry name" value="PCBER_SDR_a"/>
    <property type="match status" value="1"/>
</dbReference>
<feature type="domain" description="NmrA-like" evidence="3">
    <location>
        <begin position="4"/>
        <end position="242"/>
    </location>
</feature>
<dbReference type="Gene3D" id="3.40.50.720">
    <property type="entry name" value="NAD(P)-binding Rossmann-like Domain"/>
    <property type="match status" value="1"/>
</dbReference>
<dbReference type="Proteomes" id="UP000800035">
    <property type="component" value="Unassembled WGS sequence"/>
</dbReference>
<keyword evidence="1" id="KW-0521">NADP</keyword>
<dbReference type="InterPro" id="IPR045312">
    <property type="entry name" value="PCBER-like"/>
</dbReference>
<gene>
    <name evidence="4" type="ORF">CC80DRAFT_489464</name>
</gene>
<dbReference type="GO" id="GO:0016491">
    <property type="term" value="F:oxidoreductase activity"/>
    <property type="evidence" value="ECO:0007669"/>
    <property type="project" value="UniProtKB-KW"/>
</dbReference>
<dbReference type="InterPro" id="IPR051609">
    <property type="entry name" value="NmrA/Isoflavone_reductase-like"/>
</dbReference>
<dbReference type="SUPFAM" id="SSF51735">
    <property type="entry name" value="NAD(P)-binding Rossmann-fold domains"/>
    <property type="match status" value="1"/>
</dbReference>
<protein>
    <submittedName>
        <fullName evidence="4">NAD(P)-binding protein</fullName>
    </submittedName>
</protein>
<evidence type="ECO:0000313" key="5">
    <source>
        <dbReference type="Proteomes" id="UP000800035"/>
    </source>
</evidence>
<evidence type="ECO:0000259" key="3">
    <source>
        <dbReference type="Pfam" id="PF05368"/>
    </source>
</evidence>